<reference evidence="2 3" key="1">
    <citation type="journal article" date="2017" name="Nat. Commun.">
        <title>'ARMAN' archaea depend on association with euryarchaeal host in culture and in situ.</title>
        <authorList>
            <person name="Golyshina O."/>
            <person name="Toshchakov S."/>
            <person name="Makarova K."/>
            <person name="Gavrilov S."/>
            <person name="Korzhenkov A."/>
            <person name="La Cono V."/>
            <person name="Arcadi E."/>
            <person name="Nechitaylo T."/>
            <person name="Ferrer M."/>
            <person name="Kublanov I."/>
            <person name="Wolf Y."/>
            <person name="Yakimov M."/>
            <person name="Golyshin P."/>
            <person name="Slesarev A."/>
            <person name="Kozyavkin S."/>
        </authorList>
    </citation>
    <scope>NUCLEOTIDE SEQUENCE [LARGE SCALE GENOMIC DNA]</scope>
    <source>
        <strain evidence="2 3">Mia14</strain>
    </source>
</reference>
<keyword evidence="1" id="KW-0460">Magnesium</keyword>
<evidence type="ECO:0000256" key="1">
    <source>
        <dbReference type="PIRSR" id="PIRSR602848-1"/>
    </source>
</evidence>
<proteinExistence type="predicted"/>
<accession>A0A218NNI5</accession>
<dbReference type="InterPro" id="IPR036081">
    <property type="entry name" value="Translin_sf"/>
</dbReference>
<gene>
    <name evidence="2" type="ORF">Mia14_0712</name>
</gene>
<dbReference type="CDD" id="cd14820">
    <property type="entry name" value="TRAX"/>
    <property type="match status" value="1"/>
</dbReference>
<dbReference type="GO" id="GO:0046872">
    <property type="term" value="F:metal ion binding"/>
    <property type="evidence" value="ECO:0007669"/>
    <property type="project" value="UniProtKB-KW"/>
</dbReference>
<dbReference type="Pfam" id="PF01997">
    <property type="entry name" value="Translin"/>
    <property type="match status" value="1"/>
</dbReference>
<dbReference type="OrthoDB" id="26985at2157"/>
<feature type="binding site" evidence="1">
    <location>
        <position position="90"/>
    </location>
    <ligand>
        <name>Mg(2+)</name>
        <dbReference type="ChEBI" id="CHEBI:18420"/>
    </ligand>
</feature>
<dbReference type="InterPro" id="IPR002848">
    <property type="entry name" value="Translin_fam"/>
</dbReference>
<dbReference type="AlphaFoldDB" id="A0A218NNI5"/>
<sequence length="193" mass="22558">MANKEGSPIDKEIEKYERQLEDKEKLYDEISLESRDIIRGSGIAITLLHNGNKKESKDKINLLSKSVKSLLGKDSGFRYYTLQAYQEYAEAQIFYNLLINDRFVVLDEIKIPTESYILGMLDVVGELKREIISLLMSRNVKRSEQLFHYMEEIYDKTRTIRFPEVILPGFRKKQDVARIQIESAGNEIVLFKR</sequence>
<evidence type="ECO:0000313" key="2">
    <source>
        <dbReference type="EMBL" id="ASI14012.1"/>
    </source>
</evidence>
<dbReference type="KEGG" id="marh:Mia14_0712"/>
<dbReference type="GO" id="GO:0043565">
    <property type="term" value="F:sequence-specific DNA binding"/>
    <property type="evidence" value="ECO:0007669"/>
    <property type="project" value="InterPro"/>
</dbReference>
<keyword evidence="1" id="KW-0479">Metal-binding</keyword>
<dbReference type="Proteomes" id="UP000197679">
    <property type="component" value="Chromosome"/>
</dbReference>
<protein>
    <submittedName>
        <fullName evidence="2">Translin</fullName>
    </submittedName>
</protein>
<dbReference type="GeneID" id="33314264"/>
<dbReference type="Gene3D" id="1.20.58.2140">
    <property type="match status" value="1"/>
</dbReference>
<name>A0A218NNI5_9ARCH</name>
<keyword evidence="3" id="KW-1185">Reference proteome</keyword>
<feature type="binding site" evidence="1">
    <location>
        <position position="126"/>
    </location>
    <ligand>
        <name>Mg(2+)</name>
        <dbReference type="ChEBI" id="CHEBI:18420"/>
    </ligand>
</feature>
<dbReference type="EMBL" id="CP019964">
    <property type="protein sequence ID" value="ASI14012.1"/>
    <property type="molecule type" value="Genomic_DNA"/>
</dbReference>
<evidence type="ECO:0000313" key="3">
    <source>
        <dbReference type="Proteomes" id="UP000197679"/>
    </source>
</evidence>
<dbReference type="RefSeq" id="WP_088820274.1">
    <property type="nucleotide sequence ID" value="NZ_CP019964.1"/>
</dbReference>
<organism evidence="2 3">
    <name type="scientific">Candidatus Mancarchaeum acidiphilum</name>
    <dbReference type="NCBI Taxonomy" id="1920749"/>
    <lineage>
        <taxon>Archaea</taxon>
        <taxon>Candidatus Micrarchaeota</taxon>
        <taxon>Candidatus Mancarchaeum</taxon>
    </lineage>
</organism>
<dbReference type="SUPFAM" id="SSF74784">
    <property type="entry name" value="Translin"/>
    <property type="match status" value="1"/>
</dbReference>
<dbReference type="PANTHER" id="PTHR10741">
    <property type="entry name" value="TRANSLIN AND TRANSLIN ASSOCIATED PROTEIN X"/>
    <property type="match status" value="1"/>
</dbReference>